<dbReference type="NCBIfam" id="TIGR00996">
    <property type="entry name" value="Mtu_fam_mce"/>
    <property type="match status" value="1"/>
</dbReference>
<evidence type="ECO:0000259" key="2">
    <source>
        <dbReference type="Pfam" id="PF02470"/>
    </source>
</evidence>
<reference evidence="3 4" key="1">
    <citation type="submission" date="2023-12" db="EMBL/GenBank/DDBJ databases">
        <title>novel species in genus Nocarida.</title>
        <authorList>
            <person name="Li Z."/>
        </authorList>
    </citation>
    <scope>NUCLEOTIDE SEQUENCE [LARGE SCALE GENOMIC DNA]</scope>
    <source>
        <strain evidence="3 4">CDC186</strain>
    </source>
</reference>
<feature type="compositionally biased region" description="Low complexity" evidence="1">
    <location>
        <begin position="424"/>
        <end position="442"/>
    </location>
</feature>
<evidence type="ECO:0000256" key="1">
    <source>
        <dbReference type="SAM" id="MobiDB-lite"/>
    </source>
</evidence>
<dbReference type="Proteomes" id="UP001348098">
    <property type="component" value="Unassembled WGS sequence"/>
</dbReference>
<dbReference type="PANTHER" id="PTHR33371:SF16">
    <property type="entry name" value="MCE-FAMILY PROTEIN MCE3F"/>
    <property type="match status" value="1"/>
</dbReference>
<evidence type="ECO:0000313" key="4">
    <source>
        <dbReference type="Proteomes" id="UP001348098"/>
    </source>
</evidence>
<comment type="caution">
    <text evidence="3">The sequence shown here is derived from an EMBL/GenBank/DDBJ whole genome shotgun (WGS) entry which is preliminary data.</text>
</comment>
<dbReference type="InterPro" id="IPR052336">
    <property type="entry name" value="MlaD_Phospholipid_Transporter"/>
</dbReference>
<feature type="domain" description="Mce/MlaD" evidence="2">
    <location>
        <begin position="40"/>
        <end position="113"/>
    </location>
</feature>
<dbReference type="InterPro" id="IPR003399">
    <property type="entry name" value="Mce/MlaD"/>
</dbReference>
<gene>
    <name evidence="3" type="ORF">U3653_09090</name>
</gene>
<sequence length="479" mass="50716">MLSRFVRAQLVIFAILSLVGLSTMATVYMRLPDLAGVGTINVSLELPTTGGLYRFGNVTLRGVEVGKVSSVELTGSGVRATLKIDSSYRIPADLTAQVRSVSAVGEQYVELRPRTDAPPYLRDGSVIDLRHATVPQPVGPMLDKLGDLVGSIPADELHALLEELFQGMHGARYDLDSLLNSAQTLAADLNGAGGRARALIEDSGPLLHTQVRSADAIRIWTRSLAGVTDQIVANDPQIRGLLRTGPGFAAEVAHLLDSVHLTLPILLSGLTSIGQLAVTYNPGLEQILVLLPPAISMIEAVQPNRNAAGLGLGDFRLGGISDPPACTVGFLPPSAWRSPEDTDTIDTPDGLYCKLPQDSDIAVRGVRNIPCANNPAKRAPTAALCNSDQEFQPLATEQPLLGPYPHDPSLEGQGVPPDSRWNQGAGPAAAPASAPAAPSIGIARYDPRTGNYLGPDGRLYQQSNLASSTDRTWTDMLPH</sequence>
<dbReference type="Pfam" id="PF02470">
    <property type="entry name" value="MlaD"/>
    <property type="match status" value="1"/>
</dbReference>
<organism evidence="3 4">
    <name type="scientific">Nocardia implantans</name>
    <dbReference type="NCBI Taxonomy" id="3108168"/>
    <lineage>
        <taxon>Bacteria</taxon>
        <taxon>Bacillati</taxon>
        <taxon>Actinomycetota</taxon>
        <taxon>Actinomycetes</taxon>
        <taxon>Mycobacteriales</taxon>
        <taxon>Nocardiaceae</taxon>
        <taxon>Nocardia</taxon>
    </lineage>
</organism>
<dbReference type="PANTHER" id="PTHR33371">
    <property type="entry name" value="INTERMEMBRANE PHOSPHOLIPID TRANSPORT SYSTEM BINDING PROTEIN MLAD-RELATED"/>
    <property type="match status" value="1"/>
</dbReference>
<keyword evidence="4" id="KW-1185">Reference proteome</keyword>
<name>A0ABU6ARR2_9NOCA</name>
<feature type="region of interest" description="Disordered" evidence="1">
    <location>
        <begin position="398"/>
        <end position="442"/>
    </location>
</feature>
<dbReference type="InterPro" id="IPR005693">
    <property type="entry name" value="Mce"/>
</dbReference>
<accession>A0ABU6ARR2</accession>
<evidence type="ECO:0000313" key="3">
    <source>
        <dbReference type="EMBL" id="MEB3510170.1"/>
    </source>
</evidence>
<protein>
    <submittedName>
        <fullName evidence="3">MlaD family protein</fullName>
    </submittedName>
</protein>
<proteinExistence type="predicted"/>
<dbReference type="RefSeq" id="WP_195079444.1">
    <property type="nucleotide sequence ID" value="NZ_JAYESH010000003.1"/>
</dbReference>
<dbReference type="EMBL" id="JAYKYQ010000003">
    <property type="protein sequence ID" value="MEB3510170.1"/>
    <property type="molecule type" value="Genomic_DNA"/>
</dbReference>